<feature type="transmembrane region" description="Helical" evidence="11">
    <location>
        <begin position="368"/>
        <end position="387"/>
    </location>
</feature>
<evidence type="ECO:0000313" key="14">
    <source>
        <dbReference type="Proteomes" id="UP000031443"/>
    </source>
</evidence>
<dbReference type="GO" id="GO:0009897">
    <property type="term" value="C:external side of plasma membrane"/>
    <property type="evidence" value="ECO:0007669"/>
    <property type="project" value="TreeGrafter"/>
</dbReference>
<keyword evidence="2" id="KW-1003">Cell membrane</keyword>
<evidence type="ECO:0000313" key="13">
    <source>
        <dbReference type="EMBL" id="EMP31572.1"/>
    </source>
</evidence>
<evidence type="ECO:0000256" key="8">
    <source>
        <dbReference type="ARBA" id="ARBA00023180"/>
    </source>
</evidence>
<sequence>MKDRGHNRDPKQCRVKLKELRQAYQKTREANGRSGSELQTCRFYDELHAILGGSDTTTPAVLFDSFNGDGGNTEAAFAMEQGENTTMDYYEDNSESNFTFDYTQYEMLCEKEEVRNFTKLFLPVFYSLAFIVGIAGNSLVVAIYAYCKKPKTKTDVYIINLAIADLLLLFTLPFWAANAVLGWVLGNIMCKVTSALYTMNFSSSMQFLACISVDRYNAISKTQSRQRSGKQCSVTCIGVWLVAILLSIPELIFNTVKKNSDRYGCFPVFPVDLGTLLKATIQILEVMLVFVLPFLVMLTCYSAIARALLRSPNVQKSRPLKVLLTVVAVFIVTQLPYNVVKFWRAIDVIYLLITDCDMSKTIDVALQITKSIALFHSCLNPILYVLMGNSLKMHIMKIAKNFGHWRRSRNIPTEEISMNFDGHTEQTSSFTI</sequence>
<dbReference type="GO" id="GO:0019722">
    <property type="term" value="P:calcium-mediated signaling"/>
    <property type="evidence" value="ECO:0007669"/>
    <property type="project" value="TreeGrafter"/>
</dbReference>
<evidence type="ECO:0000256" key="6">
    <source>
        <dbReference type="ARBA" id="ARBA00023136"/>
    </source>
</evidence>
<dbReference type="PRINTS" id="PR01558">
    <property type="entry name" value="CHEMOKINER11"/>
</dbReference>
<feature type="transmembrane region" description="Helical" evidence="11">
    <location>
        <begin position="234"/>
        <end position="253"/>
    </location>
</feature>
<feature type="transmembrane region" description="Helical" evidence="11">
    <location>
        <begin position="124"/>
        <end position="145"/>
    </location>
</feature>
<keyword evidence="8" id="KW-0325">Glycoprotein</keyword>
<dbReference type="STRING" id="8469.M7BTW7"/>
<comment type="subcellular location">
    <subcellularLocation>
        <location evidence="1">Cell membrane</location>
        <topology evidence="1">Multi-pass membrane protein</topology>
    </subcellularLocation>
</comment>
<keyword evidence="6 11" id="KW-0472">Membrane</keyword>
<dbReference type="InterPro" id="IPR017452">
    <property type="entry name" value="GPCR_Rhodpsn_7TM"/>
</dbReference>
<keyword evidence="14" id="KW-1185">Reference proteome</keyword>
<organism evidence="13 14">
    <name type="scientific">Chelonia mydas</name>
    <name type="common">Green sea-turtle</name>
    <name type="synonym">Chelonia agassizi</name>
    <dbReference type="NCBI Taxonomy" id="8469"/>
    <lineage>
        <taxon>Eukaryota</taxon>
        <taxon>Metazoa</taxon>
        <taxon>Chordata</taxon>
        <taxon>Craniata</taxon>
        <taxon>Vertebrata</taxon>
        <taxon>Euteleostomi</taxon>
        <taxon>Archelosauria</taxon>
        <taxon>Testudinata</taxon>
        <taxon>Testudines</taxon>
        <taxon>Cryptodira</taxon>
        <taxon>Durocryptodira</taxon>
        <taxon>Americhelydia</taxon>
        <taxon>Chelonioidea</taxon>
        <taxon>Cheloniidae</taxon>
        <taxon>Chelonia</taxon>
    </lineage>
</organism>
<dbReference type="FunFam" id="1.20.1070.10:FF:000035">
    <property type="entry name" value="C-C chemokine receptor type 6"/>
    <property type="match status" value="1"/>
</dbReference>
<dbReference type="Pfam" id="PF00001">
    <property type="entry name" value="7tm_1"/>
    <property type="match status" value="1"/>
</dbReference>
<dbReference type="PROSITE" id="PS00237">
    <property type="entry name" value="G_PROTEIN_RECEP_F1_1"/>
    <property type="match status" value="1"/>
</dbReference>
<evidence type="ECO:0000256" key="11">
    <source>
        <dbReference type="SAM" id="Phobius"/>
    </source>
</evidence>
<dbReference type="AlphaFoldDB" id="M7BTW7"/>
<keyword evidence="9 10" id="KW-0807">Transducer</keyword>
<feature type="transmembrane region" description="Helical" evidence="11">
    <location>
        <begin position="320"/>
        <end position="337"/>
    </location>
</feature>
<feature type="domain" description="G-protein coupled receptors family 1 profile" evidence="12">
    <location>
        <begin position="136"/>
        <end position="384"/>
    </location>
</feature>
<dbReference type="CDD" id="cd15176">
    <property type="entry name" value="7tmA_ACKR4_CCR11"/>
    <property type="match status" value="1"/>
</dbReference>
<dbReference type="PANTHER" id="PTHR10489:SF733">
    <property type="entry name" value="ATYPICAL CHEMOKINE RECEPTOR 4"/>
    <property type="match status" value="1"/>
</dbReference>
<feature type="transmembrane region" description="Helical" evidence="11">
    <location>
        <begin position="286"/>
        <end position="308"/>
    </location>
</feature>
<dbReference type="GO" id="GO:0006955">
    <property type="term" value="P:immune response"/>
    <property type="evidence" value="ECO:0007669"/>
    <property type="project" value="TreeGrafter"/>
</dbReference>
<dbReference type="Proteomes" id="UP000031443">
    <property type="component" value="Unassembled WGS sequence"/>
</dbReference>
<proteinExistence type="inferred from homology"/>
<evidence type="ECO:0000256" key="4">
    <source>
        <dbReference type="ARBA" id="ARBA00022989"/>
    </source>
</evidence>
<dbReference type="InterPro" id="IPR050119">
    <property type="entry name" value="CCR1-9-like"/>
</dbReference>
<evidence type="ECO:0000256" key="10">
    <source>
        <dbReference type="RuleBase" id="RU000688"/>
    </source>
</evidence>
<dbReference type="eggNOG" id="KOG3656">
    <property type="taxonomic scope" value="Eukaryota"/>
</dbReference>
<evidence type="ECO:0000256" key="1">
    <source>
        <dbReference type="ARBA" id="ARBA00004651"/>
    </source>
</evidence>
<evidence type="ECO:0000256" key="3">
    <source>
        <dbReference type="ARBA" id="ARBA00022692"/>
    </source>
</evidence>
<evidence type="ECO:0000256" key="9">
    <source>
        <dbReference type="ARBA" id="ARBA00023224"/>
    </source>
</evidence>
<dbReference type="EMBL" id="KB544907">
    <property type="protein sequence ID" value="EMP31572.1"/>
    <property type="molecule type" value="Genomic_DNA"/>
</dbReference>
<evidence type="ECO:0000256" key="2">
    <source>
        <dbReference type="ARBA" id="ARBA00022475"/>
    </source>
</evidence>
<dbReference type="InterPro" id="IPR005383">
    <property type="entry name" value="ACKR4"/>
</dbReference>
<keyword evidence="4 11" id="KW-1133">Transmembrane helix</keyword>
<dbReference type="GO" id="GO:0005044">
    <property type="term" value="F:scavenger receptor activity"/>
    <property type="evidence" value="ECO:0007669"/>
    <property type="project" value="InterPro"/>
</dbReference>
<dbReference type="InterPro" id="IPR000355">
    <property type="entry name" value="Chemokine_rcpt"/>
</dbReference>
<dbReference type="Pfam" id="PF13837">
    <property type="entry name" value="Myb_DNA-bind_4"/>
    <property type="match status" value="1"/>
</dbReference>
<protein>
    <submittedName>
        <fullName evidence="13">C-C chemokine receptor type 11</fullName>
    </submittedName>
</protein>
<accession>M7BTW7</accession>
<dbReference type="Gene3D" id="1.20.1070.10">
    <property type="entry name" value="Rhodopsin 7-helix transmembrane proteins"/>
    <property type="match status" value="1"/>
</dbReference>
<keyword evidence="5 10" id="KW-0297">G-protein coupled receptor</keyword>
<dbReference type="InterPro" id="IPR044822">
    <property type="entry name" value="Myb_DNA-bind_4"/>
</dbReference>
<dbReference type="GO" id="GO:0007204">
    <property type="term" value="P:positive regulation of cytosolic calcium ion concentration"/>
    <property type="evidence" value="ECO:0007669"/>
    <property type="project" value="TreeGrafter"/>
</dbReference>
<gene>
    <name evidence="13" type="ORF">UY3_11283</name>
</gene>
<name>M7BTW7_CHEMY</name>
<keyword evidence="7 10" id="KW-0675">Receptor</keyword>
<evidence type="ECO:0000259" key="12">
    <source>
        <dbReference type="PROSITE" id="PS50262"/>
    </source>
</evidence>
<dbReference type="InterPro" id="IPR000276">
    <property type="entry name" value="GPCR_Rhodpsn"/>
</dbReference>
<dbReference type="GO" id="GO:0019957">
    <property type="term" value="F:C-C chemokine binding"/>
    <property type="evidence" value="ECO:0007669"/>
    <property type="project" value="TreeGrafter"/>
</dbReference>
<dbReference type="SUPFAM" id="SSF81321">
    <property type="entry name" value="Family A G protein-coupled receptor-like"/>
    <property type="match status" value="1"/>
</dbReference>
<dbReference type="PRINTS" id="PR00237">
    <property type="entry name" value="GPCRRHODOPSN"/>
</dbReference>
<evidence type="ECO:0000256" key="7">
    <source>
        <dbReference type="ARBA" id="ARBA00023170"/>
    </source>
</evidence>
<dbReference type="GO" id="GO:0060326">
    <property type="term" value="P:cell chemotaxis"/>
    <property type="evidence" value="ECO:0007669"/>
    <property type="project" value="TreeGrafter"/>
</dbReference>
<dbReference type="PRINTS" id="PR00657">
    <property type="entry name" value="CCCHEMOKINER"/>
</dbReference>
<evidence type="ECO:0000256" key="5">
    <source>
        <dbReference type="ARBA" id="ARBA00023040"/>
    </source>
</evidence>
<reference evidence="14" key="1">
    <citation type="journal article" date="2013" name="Nat. Genet.">
        <title>The draft genomes of soft-shell turtle and green sea turtle yield insights into the development and evolution of the turtle-specific body plan.</title>
        <authorList>
            <person name="Wang Z."/>
            <person name="Pascual-Anaya J."/>
            <person name="Zadissa A."/>
            <person name="Li W."/>
            <person name="Niimura Y."/>
            <person name="Huang Z."/>
            <person name="Li C."/>
            <person name="White S."/>
            <person name="Xiong Z."/>
            <person name="Fang D."/>
            <person name="Wang B."/>
            <person name="Ming Y."/>
            <person name="Chen Y."/>
            <person name="Zheng Y."/>
            <person name="Kuraku S."/>
            <person name="Pignatelli M."/>
            <person name="Herrero J."/>
            <person name="Beal K."/>
            <person name="Nozawa M."/>
            <person name="Li Q."/>
            <person name="Wang J."/>
            <person name="Zhang H."/>
            <person name="Yu L."/>
            <person name="Shigenobu S."/>
            <person name="Wang J."/>
            <person name="Liu J."/>
            <person name="Flicek P."/>
            <person name="Searle S."/>
            <person name="Wang J."/>
            <person name="Kuratani S."/>
            <person name="Yin Y."/>
            <person name="Aken B."/>
            <person name="Zhang G."/>
            <person name="Irie N."/>
        </authorList>
    </citation>
    <scope>NUCLEOTIDE SEQUENCE [LARGE SCALE GENOMIC DNA]</scope>
</reference>
<comment type="similarity">
    <text evidence="10">Belongs to the G-protein coupled receptor 1 family.</text>
</comment>
<dbReference type="GO" id="GO:0016493">
    <property type="term" value="F:C-C chemokine receptor activity"/>
    <property type="evidence" value="ECO:0007669"/>
    <property type="project" value="TreeGrafter"/>
</dbReference>
<dbReference type="PANTHER" id="PTHR10489">
    <property type="entry name" value="CELL ADHESION MOLECULE"/>
    <property type="match status" value="1"/>
</dbReference>
<keyword evidence="3 10" id="KW-0812">Transmembrane</keyword>
<dbReference type="PROSITE" id="PS50262">
    <property type="entry name" value="G_PROTEIN_RECEP_F1_2"/>
    <property type="match status" value="1"/>
</dbReference>